<proteinExistence type="predicted"/>
<dbReference type="Proteomes" id="UP000324800">
    <property type="component" value="Unassembled WGS sequence"/>
</dbReference>
<dbReference type="EMBL" id="SNRW01001900">
    <property type="protein sequence ID" value="KAA6394610.1"/>
    <property type="molecule type" value="Genomic_DNA"/>
</dbReference>
<organism evidence="1 2">
    <name type="scientific">Streblomastix strix</name>
    <dbReference type="NCBI Taxonomy" id="222440"/>
    <lineage>
        <taxon>Eukaryota</taxon>
        <taxon>Metamonada</taxon>
        <taxon>Preaxostyla</taxon>
        <taxon>Oxymonadida</taxon>
        <taxon>Streblomastigidae</taxon>
        <taxon>Streblomastix</taxon>
    </lineage>
</organism>
<gene>
    <name evidence="1" type="ORF">EZS28_009857</name>
</gene>
<comment type="caution">
    <text evidence="1">The sequence shown here is derived from an EMBL/GenBank/DDBJ whole genome shotgun (WGS) entry which is preliminary data.</text>
</comment>
<protein>
    <recommendedName>
        <fullName evidence="3">HTH psq-type domain-containing protein</fullName>
    </recommendedName>
</protein>
<evidence type="ECO:0000313" key="1">
    <source>
        <dbReference type="EMBL" id="KAA6394610.1"/>
    </source>
</evidence>
<evidence type="ECO:0008006" key="3">
    <source>
        <dbReference type="Google" id="ProtNLM"/>
    </source>
</evidence>
<name>A0A5J4WHY5_9EUKA</name>
<reference evidence="1 2" key="1">
    <citation type="submission" date="2019-03" db="EMBL/GenBank/DDBJ databases">
        <title>Single cell metagenomics reveals metabolic interactions within the superorganism composed of flagellate Streblomastix strix and complex community of Bacteroidetes bacteria on its surface.</title>
        <authorList>
            <person name="Treitli S.C."/>
            <person name="Kolisko M."/>
            <person name="Husnik F."/>
            <person name="Keeling P."/>
            <person name="Hampl V."/>
        </authorList>
    </citation>
    <scope>NUCLEOTIDE SEQUENCE [LARGE SCALE GENOMIC DNA]</scope>
    <source>
        <strain evidence="1">ST1C</strain>
    </source>
</reference>
<accession>A0A5J4WHY5</accession>
<sequence length="96" mass="11314">MTDQRTGRQLYKEILKQFPQNLDDQILCTMDAIKLFAPNFFSLRKVADIFEIPHTTLKYRIDNRDSPKKSEPNKRLFDDTEEEIFVAIIISAYEEG</sequence>
<feature type="non-terminal residue" evidence="1">
    <location>
        <position position="96"/>
    </location>
</feature>
<evidence type="ECO:0000313" key="2">
    <source>
        <dbReference type="Proteomes" id="UP000324800"/>
    </source>
</evidence>
<dbReference type="AlphaFoldDB" id="A0A5J4WHY5"/>